<dbReference type="Proteomes" id="UP000237061">
    <property type="component" value="Unassembled WGS sequence"/>
</dbReference>
<organism evidence="1 2">
    <name type="scientific">Arthrobacter glacialis</name>
    <dbReference type="NCBI Taxonomy" id="1664"/>
    <lineage>
        <taxon>Bacteria</taxon>
        <taxon>Bacillati</taxon>
        <taxon>Actinomycetota</taxon>
        <taxon>Actinomycetes</taxon>
        <taxon>Micrococcales</taxon>
        <taxon>Micrococcaceae</taxon>
        <taxon>Arthrobacter</taxon>
    </lineage>
</organism>
<proteinExistence type="predicted"/>
<accession>A0A2S4A0X3</accession>
<dbReference type="EMBL" id="PPXC01000001">
    <property type="protein sequence ID" value="POH75165.1"/>
    <property type="molecule type" value="Genomic_DNA"/>
</dbReference>
<protein>
    <recommendedName>
        <fullName evidence="3">DUF11 domain-containing protein</fullName>
    </recommendedName>
</protein>
<evidence type="ECO:0000313" key="2">
    <source>
        <dbReference type="Proteomes" id="UP000237061"/>
    </source>
</evidence>
<evidence type="ECO:0000313" key="1">
    <source>
        <dbReference type="EMBL" id="POH75165.1"/>
    </source>
</evidence>
<comment type="caution">
    <text evidence="1">The sequence shown here is derived from an EMBL/GenBank/DDBJ whole genome shotgun (WGS) entry which is preliminary data.</text>
</comment>
<name>A0A2S4A0X3_ARTGL</name>
<dbReference type="AlphaFoldDB" id="A0A2S4A0X3"/>
<gene>
    <name evidence="1" type="ORF">CVS27_00705</name>
</gene>
<keyword evidence="2" id="KW-1185">Reference proteome</keyword>
<sequence length="178" mass="19605">MISWFFGRKFGNRRRKLLFAWDAVQLIAGTSRAKGALEVSYGGTPVVDPYILQITLKNIGSADISSSHFDAMRNLEIVLPNGYLTVVDINSVDVEPDIDQIANRIRIKPVLLRRGARVSLDVLVDGNPEVQLDSPLQNTDIARIDPVARAAEAMNQSSDPLGFLVGFLMKVVKDALSR</sequence>
<evidence type="ECO:0008006" key="3">
    <source>
        <dbReference type="Google" id="ProtNLM"/>
    </source>
</evidence>
<reference evidence="1 2" key="1">
    <citation type="submission" date="2018-01" db="EMBL/GenBank/DDBJ databases">
        <title>Arthrobacter sp. nov., from glaciers in China.</title>
        <authorList>
            <person name="Liu Q."/>
            <person name="Xin Y.-H."/>
        </authorList>
    </citation>
    <scope>NUCLEOTIDE SEQUENCE [LARGE SCALE GENOMIC DNA]</scope>
    <source>
        <strain evidence="1 2">HLT2-12-2</strain>
    </source>
</reference>